<reference evidence="2" key="1">
    <citation type="submission" date="2021-06" db="EMBL/GenBank/DDBJ databases">
        <authorList>
            <person name="Kallberg Y."/>
            <person name="Tangrot J."/>
            <person name="Rosling A."/>
        </authorList>
    </citation>
    <scope>NUCLEOTIDE SEQUENCE</scope>
    <source>
        <strain evidence="2">FL130A</strain>
    </source>
</reference>
<evidence type="ECO:0000313" key="2">
    <source>
        <dbReference type="EMBL" id="CAG8744805.1"/>
    </source>
</evidence>
<dbReference type="Proteomes" id="UP000789508">
    <property type="component" value="Unassembled WGS sequence"/>
</dbReference>
<feature type="compositionally biased region" description="Basic and acidic residues" evidence="1">
    <location>
        <begin position="61"/>
        <end position="74"/>
    </location>
</feature>
<organism evidence="2 3">
    <name type="scientific">Ambispora leptoticha</name>
    <dbReference type="NCBI Taxonomy" id="144679"/>
    <lineage>
        <taxon>Eukaryota</taxon>
        <taxon>Fungi</taxon>
        <taxon>Fungi incertae sedis</taxon>
        <taxon>Mucoromycota</taxon>
        <taxon>Glomeromycotina</taxon>
        <taxon>Glomeromycetes</taxon>
        <taxon>Archaeosporales</taxon>
        <taxon>Ambisporaceae</taxon>
        <taxon>Ambispora</taxon>
    </lineage>
</organism>
<proteinExistence type="predicted"/>
<comment type="caution">
    <text evidence="2">The sequence shown here is derived from an EMBL/GenBank/DDBJ whole genome shotgun (WGS) entry which is preliminary data.</text>
</comment>
<evidence type="ECO:0000256" key="1">
    <source>
        <dbReference type="SAM" id="MobiDB-lite"/>
    </source>
</evidence>
<feature type="compositionally biased region" description="Low complexity" evidence="1">
    <location>
        <begin position="44"/>
        <end position="60"/>
    </location>
</feature>
<keyword evidence="3" id="KW-1185">Reference proteome</keyword>
<feature type="non-terminal residue" evidence="2">
    <location>
        <position position="242"/>
    </location>
</feature>
<protein>
    <submittedName>
        <fullName evidence="2">11395_t:CDS:1</fullName>
    </submittedName>
</protein>
<feature type="region of interest" description="Disordered" evidence="1">
    <location>
        <begin position="1"/>
        <end position="75"/>
    </location>
</feature>
<sequence>QQQAAENLWQQAENLWQQAENIERDADLNMESDVESRNQHKQETQNSNNQQQQPENMENQAAEHQRQQATEHRWQQAAENLWQQVENIERDTENQCQAKNADGQWKRQNFIEQQAEEISNLGSTSTHLNNSRHTSVTISSDEYNSDECNALHDITNLPTDHCEVYQVARDRYTKNAKAMREKMLRKNSKRKISYEIGENSTFQIFLDLFNFPEIQSLQSLSDFRIMPKRALDPQESPRSKKI</sequence>
<name>A0A9N9NMR4_9GLOM</name>
<dbReference type="AlphaFoldDB" id="A0A9N9NMR4"/>
<dbReference type="EMBL" id="CAJVPS010037188">
    <property type="protein sequence ID" value="CAG8744805.1"/>
    <property type="molecule type" value="Genomic_DNA"/>
</dbReference>
<feature type="compositionally biased region" description="Basic and acidic residues" evidence="1">
    <location>
        <begin position="34"/>
        <end position="43"/>
    </location>
</feature>
<gene>
    <name evidence="2" type="ORF">ALEPTO_LOCUS13090</name>
</gene>
<accession>A0A9N9NMR4</accession>
<feature type="non-terminal residue" evidence="2">
    <location>
        <position position="1"/>
    </location>
</feature>
<feature type="compositionally biased region" description="Polar residues" evidence="1">
    <location>
        <begin position="1"/>
        <end position="20"/>
    </location>
</feature>
<evidence type="ECO:0000313" key="3">
    <source>
        <dbReference type="Proteomes" id="UP000789508"/>
    </source>
</evidence>